<feature type="domain" description="Nucleoside phosphorylase" evidence="6">
    <location>
        <begin position="4"/>
        <end position="245"/>
    </location>
</feature>
<dbReference type="NCBIfam" id="TIGR01694">
    <property type="entry name" value="MTAP"/>
    <property type="match status" value="1"/>
</dbReference>
<dbReference type="EMBL" id="JAKRVX010000001">
    <property type="protein sequence ID" value="MCL9815505.1"/>
    <property type="molecule type" value="Genomic_DNA"/>
</dbReference>
<dbReference type="GO" id="GO:0017061">
    <property type="term" value="F:S-methyl-5-thioadenosine phosphorylase activity"/>
    <property type="evidence" value="ECO:0007669"/>
    <property type="project" value="InterPro"/>
</dbReference>
<comment type="caution">
    <text evidence="7">The sequence shown here is derived from an EMBL/GenBank/DDBJ whole genome shotgun (WGS) entry which is preliminary data.</text>
</comment>
<dbReference type="RefSeq" id="WP_174652954.1">
    <property type="nucleotide sequence ID" value="NZ_JAKRVX010000001.1"/>
</dbReference>
<dbReference type="InterPro" id="IPR035994">
    <property type="entry name" value="Nucleoside_phosphorylase_sf"/>
</dbReference>
<dbReference type="SUPFAM" id="SSF53167">
    <property type="entry name" value="Purine and uridine phosphorylases"/>
    <property type="match status" value="1"/>
</dbReference>
<dbReference type="GO" id="GO:0019509">
    <property type="term" value="P:L-methionine salvage from methylthioadenosine"/>
    <property type="evidence" value="ECO:0007669"/>
    <property type="project" value="TreeGrafter"/>
</dbReference>
<keyword evidence="1 5" id="KW-0328">Glycosyltransferase</keyword>
<dbReference type="GO" id="GO:0006166">
    <property type="term" value="P:purine ribonucleoside salvage"/>
    <property type="evidence" value="ECO:0007669"/>
    <property type="project" value="UniProtKB-UniRule"/>
</dbReference>
<protein>
    <recommendedName>
        <fullName evidence="5">Purine nucleoside phosphorylase</fullName>
        <shortName evidence="5">PNP</shortName>
        <ecNumber evidence="5">2.4.2.1</ecNumber>
    </recommendedName>
</protein>
<organism evidence="7 8">
    <name type="scientific">Natronocalculus amylovorans</name>
    <dbReference type="NCBI Taxonomy" id="2917812"/>
    <lineage>
        <taxon>Archaea</taxon>
        <taxon>Methanobacteriati</taxon>
        <taxon>Methanobacteriota</taxon>
        <taxon>Stenosarchaea group</taxon>
        <taxon>Halobacteria</taxon>
        <taxon>Halobacteriales</taxon>
        <taxon>Haloferacaceae</taxon>
        <taxon>Natronocalculus</taxon>
    </lineage>
</organism>
<feature type="binding site" evidence="5">
    <location>
        <begin position="210"/>
        <end position="212"/>
    </location>
    <ligand>
        <name>substrate</name>
    </ligand>
</feature>
<dbReference type="PANTHER" id="PTHR42679:SF2">
    <property type="entry name" value="S-METHYL-5'-THIOADENOSINE PHOSPHORYLASE"/>
    <property type="match status" value="1"/>
</dbReference>
<keyword evidence="2 5" id="KW-0808">Transferase</keyword>
<comment type="subunit">
    <text evidence="4 5">Homohexamer. Dimer of a homotrimer.</text>
</comment>
<evidence type="ECO:0000256" key="3">
    <source>
        <dbReference type="ARBA" id="ARBA00022726"/>
    </source>
</evidence>
<sequence length="286" mass="31242">MSMIGFIGGSGIYESLPLNNVREESIDTPYGEPSSPVTIGEFGDTGKEIAFLPRHGADHGRSPTNLPYRANIYAFKQVGVTHIFASNAVGSLKEELEPGTLVIPDQIFDRTRNREMTFYGDGIVVHQPFTEPYSPELVDHLTDAAKTATDTKVVKGGTYVCIEGPQYSTRAESEFFRSQGWDLVGMTAIPEAKLAREAEIAYATIAGVTDYDVWKKDSEVTLEEVLENAAKNQDAIKTAIKAAIESLPEDHTCEAHTSLAGTVNTPTEAIPQETRDRVEPLVGNYL</sequence>
<evidence type="ECO:0000313" key="8">
    <source>
        <dbReference type="Proteomes" id="UP001203207"/>
    </source>
</evidence>
<accession>A0AAE3FUR7</accession>
<proteinExistence type="inferred from homology"/>
<evidence type="ECO:0000313" key="7">
    <source>
        <dbReference type="EMBL" id="MCL9815505.1"/>
    </source>
</evidence>
<evidence type="ECO:0000256" key="5">
    <source>
        <dbReference type="HAMAP-Rule" id="MF_01963"/>
    </source>
</evidence>
<evidence type="ECO:0000256" key="1">
    <source>
        <dbReference type="ARBA" id="ARBA00022676"/>
    </source>
</evidence>
<dbReference type="InterPro" id="IPR000845">
    <property type="entry name" value="Nucleoside_phosphorylase_d"/>
</dbReference>
<reference evidence="7" key="1">
    <citation type="journal article" date="2022" name="Syst. Appl. Microbiol.">
        <title>Natronocalculus amylovorans gen. nov., sp. nov., and Natranaeroarchaeum aerophilus sp. nov., dominant culturable amylolytic natronoarchaea from hypersaline soda lakes in southwestern Siberia.</title>
        <authorList>
            <person name="Sorokin D.Y."/>
            <person name="Elcheninov A.G."/>
            <person name="Khizhniak T.V."/>
            <person name="Koenen M."/>
            <person name="Bale N.J."/>
            <person name="Damste J.S.S."/>
            <person name="Kublanov I.V."/>
        </authorList>
    </citation>
    <scope>NUCLEOTIDE SEQUENCE</scope>
    <source>
        <strain evidence="7">AArc-St2</strain>
    </source>
</reference>
<dbReference type="GO" id="GO:0005829">
    <property type="term" value="C:cytosol"/>
    <property type="evidence" value="ECO:0007669"/>
    <property type="project" value="TreeGrafter"/>
</dbReference>
<comment type="caution">
    <text evidence="5">Lacks conserved residue(s) required for the propagation of feature annotation.</text>
</comment>
<feature type="binding site" evidence="5">
    <location>
        <position position="186"/>
    </location>
    <ligand>
        <name>substrate</name>
    </ligand>
</feature>
<feature type="site" description="Important for substrate specificity" evidence="5">
    <location>
        <position position="222"/>
    </location>
</feature>
<feature type="binding site" evidence="5">
    <location>
        <begin position="54"/>
        <end position="55"/>
    </location>
    <ligand>
        <name>phosphate</name>
        <dbReference type="ChEBI" id="CHEBI:43474"/>
    </ligand>
</feature>
<comment type="miscellaneous">
    <text evidence="5">Although this enzyme belongs to the family of MTA phosphorylases based on sequence homology, it lacks several conserved amino acids in the substrate binding pocket that confer specificity towards MTA.</text>
</comment>
<feature type="binding site" evidence="5">
    <location>
        <position position="10"/>
    </location>
    <ligand>
        <name>phosphate</name>
        <dbReference type="ChEBI" id="CHEBI:43474"/>
    </ligand>
</feature>
<dbReference type="Proteomes" id="UP001203207">
    <property type="component" value="Unassembled WGS sequence"/>
</dbReference>
<dbReference type="Gene3D" id="3.40.50.1580">
    <property type="entry name" value="Nucleoside phosphorylase domain"/>
    <property type="match status" value="1"/>
</dbReference>
<reference evidence="7" key="2">
    <citation type="submission" date="2022-02" db="EMBL/GenBank/DDBJ databases">
        <authorList>
            <person name="Elcheninov A.G."/>
            <person name="Sorokin D.Y."/>
            <person name="Kublanov I.V."/>
        </authorList>
    </citation>
    <scope>NUCLEOTIDE SEQUENCE</scope>
    <source>
        <strain evidence="7">AArc-St2</strain>
    </source>
</reference>
<dbReference type="FunFam" id="3.40.50.1580:FF:000012">
    <property type="entry name" value="Probable 6-oxopurine nucleoside phosphorylase"/>
    <property type="match status" value="1"/>
</dbReference>
<dbReference type="InterPro" id="IPR010044">
    <property type="entry name" value="MTAP"/>
</dbReference>
<evidence type="ECO:0000256" key="2">
    <source>
        <dbReference type="ARBA" id="ARBA00022679"/>
    </source>
</evidence>
<evidence type="ECO:0000256" key="4">
    <source>
        <dbReference type="ARBA" id="ARBA00063054"/>
    </source>
</evidence>
<dbReference type="CDD" id="cd09010">
    <property type="entry name" value="MTAP_SsMTAPII_like_MTIP"/>
    <property type="match status" value="1"/>
</dbReference>
<dbReference type="PANTHER" id="PTHR42679">
    <property type="entry name" value="S-METHYL-5'-THIOADENOSINE PHOSPHORYLASE"/>
    <property type="match status" value="1"/>
</dbReference>
<feature type="binding site" evidence="5">
    <location>
        <position position="187"/>
    </location>
    <ligand>
        <name>phosphate</name>
        <dbReference type="ChEBI" id="CHEBI:43474"/>
    </ligand>
</feature>
<dbReference type="Pfam" id="PF01048">
    <property type="entry name" value="PNP_UDP_1"/>
    <property type="match status" value="1"/>
</dbReference>
<dbReference type="HAMAP" id="MF_01963">
    <property type="entry name" value="MTAP"/>
    <property type="match status" value="1"/>
</dbReference>
<comment type="similarity">
    <text evidence="5">Belongs to the PNP/MTAP phosphorylase family. MTAP subfamily.</text>
</comment>
<name>A0AAE3FUR7_9EURY</name>
<feature type="site" description="Important for substrate specificity" evidence="5">
    <location>
        <position position="168"/>
    </location>
</feature>
<comment type="pathway">
    <text evidence="5">Purine metabolism; purine nucleoside salvage.</text>
</comment>
<keyword evidence="8" id="KW-1185">Reference proteome</keyword>
<dbReference type="AlphaFoldDB" id="A0AAE3FUR7"/>
<evidence type="ECO:0000259" key="6">
    <source>
        <dbReference type="Pfam" id="PF01048"/>
    </source>
</evidence>
<comment type="catalytic activity">
    <reaction evidence="5">
        <text>a purine D-ribonucleoside + phosphate = a purine nucleobase + alpha-D-ribose 1-phosphate</text>
        <dbReference type="Rhea" id="RHEA:19805"/>
        <dbReference type="ChEBI" id="CHEBI:26386"/>
        <dbReference type="ChEBI" id="CHEBI:43474"/>
        <dbReference type="ChEBI" id="CHEBI:57720"/>
        <dbReference type="ChEBI" id="CHEBI:142355"/>
        <dbReference type="EC" id="2.4.2.1"/>
    </reaction>
</comment>
<keyword evidence="3 5" id="KW-0660">Purine salvage</keyword>
<dbReference type="EC" id="2.4.2.1" evidence="5"/>
<comment type="function">
    <text evidence="5">Purine nucleoside phosphorylase involved in purine salvage.</text>
</comment>
<gene>
    <name evidence="7" type="primary">mtnP</name>
    <name evidence="7" type="ORF">AArcSt2_00955</name>
</gene>